<dbReference type="Proteomes" id="UP000438448">
    <property type="component" value="Unassembled WGS sequence"/>
</dbReference>
<evidence type="ECO:0000313" key="8">
    <source>
        <dbReference type="EMBL" id="MQY18557.1"/>
    </source>
</evidence>
<name>A0A7K0CYJ4_9NOCA</name>
<evidence type="ECO:0000256" key="3">
    <source>
        <dbReference type="ARBA" id="ARBA00023125"/>
    </source>
</evidence>
<evidence type="ECO:0000256" key="1">
    <source>
        <dbReference type="ARBA" id="ARBA00009437"/>
    </source>
</evidence>
<proteinExistence type="inferred from homology"/>
<dbReference type="AlphaFoldDB" id="A0A7K0CYJ4"/>
<feature type="compositionally biased region" description="Low complexity" evidence="6">
    <location>
        <begin position="207"/>
        <end position="234"/>
    </location>
</feature>
<feature type="region of interest" description="Disordered" evidence="6">
    <location>
        <begin position="179"/>
        <end position="259"/>
    </location>
</feature>
<dbReference type="Gene3D" id="3.40.190.10">
    <property type="entry name" value="Periplasmic binding protein-like II"/>
    <property type="match status" value="2"/>
</dbReference>
<evidence type="ECO:0000259" key="7">
    <source>
        <dbReference type="Pfam" id="PF03466"/>
    </source>
</evidence>
<evidence type="ECO:0000256" key="5">
    <source>
        <dbReference type="ARBA" id="ARBA00023163"/>
    </source>
</evidence>
<dbReference type="PANTHER" id="PTHR30346">
    <property type="entry name" value="TRANSCRIPTIONAL DUAL REGULATOR HCAR-RELATED"/>
    <property type="match status" value="1"/>
</dbReference>
<dbReference type="CDD" id="cd08414">
    <property type="entry name" value="PBP2_LTTR_aromatics_like"/>
    <property type="match status" value="1"/>
</dbReference>
<keyword evidence="4" id="KW-0010">Activator</keyword>
<feature type="compositionally biased region" description="Polar residues" evidence="6">
    <location>
        <begin position="180"/>
        <end position="190"/>
    </location>
</feature>
<dbReference type="GO" id="GO:0032993">
    <property type="term" value="C:protein-DNA complex"/>
    <property type="evidence" value="ECO:0007669"/>
    <property type="project" value="TreeGrafter"/>
</dbReference>
<keyword evidence="3" id="KW-0238">DNA-binding</keyword>
<keyword evidence="2" id="KW-0805">Transcription regulation</keyword>
<keyword evidence="9" id="KW-1185">Reference proteome</keyword>
<dbReference type="Gene3D" id="3.40.190.290">
    <property type="match status" value="1"/>
</dbReference>
<gene>
    <name evidence="8" type="ORF">NRB20_16360</name>
</gene>
<sequence length="259" mass="27583">MNECAADALRIGYVPGVTVAKWARIWAERFTEDSLAVVGIPQAQQEDALREGRVDMCFVRLPIDREGLHAIPLYQELPVVVVPKEHPIALFEEVASIDLADERMQDADDPDALSGTVELVAAVGGAAIMPHSLARLHHRKDLVYRTVTDLPPTEIALAWPVDLEKPAIEDFIGVVRGRTARSTRGQQDTSSGDKTKPAAEKARTSDGKGAQSGRARSGGSSAGAKTGSGASKSGGAKGKSTRSAAGRTGQRDNRGRRGR</sequence>
<organism evidence="8 9">
    <name type="scientific">Nocardia macrotermitis</name>
    <dbReference type="NCBI Taxonomy" id="2585198"/>
    <lineage>
        <taxon>Bacteria</taxon>
        <taxon>Bacillati</taxon>
        <taxon>Actinomycetota</taxon>
        <taxon>Actinomycetes</taxon>
        <taxon>Mycobacteriales</taxon>
        <taxon>Nocardiaceae</taxon>
        <taxon>Nocardia</taxon>
    </lineage>
</organism>
<dbReference type="InterPro" id="IPR005119">
    <property type="entry name" value="LysR_subst-bd"/>
</dbReference>
<dbReference type="EMBL" id="WEGK01000003">
    <property type="protein sequence ID" value="MQY18557.1"/>
    <property type="molecule type" value="Genomic_DNA"/>
</dbReference>
<comment type="caution">
    <text evidence="8">The sequence shown here is derived from an EMBL/GenBank/DDBJ whole genome shotgun (WGS) entry which is preliminary data.</text>
</comment>
<dbReference type="SUPFAM" id="SSF53850">
    <property type="entry name" value="Periplasmic binding protein-like II"/>
    <property type="match status" value="1"/>
</dbReference>
<protein>
    <recommendedName>
        <fullName evidence="7">LysR substrate-binding domain-containing protein</fullName>
    </recommendedName>
</protein>
<evidence type="ECO:0000256" key="6">
    <source>
        <dbReference type="SAM" id="MobiDB-lite"/>
    </source>
</evidence>
<evidence type="ECO:0000256" key="4">
    <source>
        <dbReference type="ARBA" id="ARBA00023159"/>
    </source>
</evidence>
<reference evidence="8 9" key="1">
    <citation type="submission" date="2019-10" db="EMBL/GenBank/DDBJ databases">
        <title>Nocardia macrotermitis sp. nov. and Nocardia aurantia sp. nov., isolated from the gut of fungus growing-termite Macrotermes natalensis.</title>
        <authorList>
            <person name="Benndorf R."/>
            <person name="Schwitalla J."/>
            <person name="Martin K."/>
            <person name="De Beer W."/>
            <person name="Kaster A.-K."/>
            <person name="Vollmers J."/>
            <person name="Poulsen M."/>
            <person name="Beemelmanns C."/>
        </authorList>
    </citation>
    <scope>NUCLEOTIDE SEQUENCE [LARGE SCALE GENOMIC DNA]</scope>
    <source>
        <strain evidence="8 9">RB20</strain>
    </source>
</reference>
<dbReference type="Pfam" id="PF03466">
    <property type="entry name" value="LysR_substrate"/>
    <property type="match status" value="1"/>
</dbReference>
<feature type="compositionally biased region" description="Basic and acidic residues" evidence="6">
    <location>
        <begin position="249"/>
        <end position="259"/>
    </location>
</feature>
<keyword evidence="5" id="KW-0804">Transcription</keyword>
<dbReference type="PANTHER" id="PTHR30346:SF0">
    <property type="entry name" value="HCA OPERON TRANSCRIPTIONAL ACTIVATOR HCAR"/>
    <property type="match status" value="1"/>
</dbReference>
<evidence type="ECO:0000313" key="9">
    <source>
        <dbReference type="Proteomes" id="UP000438448"/>
    </source>
</evidence>
<evidence type="ECO:0000256" key="2">
    <source>
        <dbReference type="ARBA" id="ARBA00023015"/>
    </source>
</evidence>
<feature type="compositionally biased region" description="Basic and acidic residues" evidence="6">
    <location>
        <begin position="191"/>
        <end position="206"/>
    </location>
</feature>
<dbReference type="GO" id="GO:0003700">
    <property type="term" value="F:DNA-binding transcription factor activity"/>
    <property type="evidence" value="ECO:0007669"/>
    <property type="project" value="TreeGrafter"/>
</dbReference>
<feature type="domain" description="LysR substrate-binding" evidence="7">
    <location>
        <begin position="9"/>
        <end position="104"/>
    </location>
</feature>
<dbReference type="RefSeq" id="WP_319944611.1">
    <property type="nucleotide sequence ID" value="NZ_WEGK01000003.1"/>
</dbReference>
<comment type="similarity">
    <text evidence="1">Belongs to the LysR transcriptional regulatory family.</text>
</comment>
<accession>A0A7K0CYJ4</accession>
<dbReference type="GO" id="GO:0003677">
    <property type="term" value="F:DNA binding"/>
    <property type="evidence" value="ECO:0007669"/>
    <property type="project" value="UniProtKB-KW"/>
</dbReference>